<keyword evidence="1" id="KW-0812">Transmembrane</keyword>
<protein>
    <submittedName>
        <fullName evidence="2">Uncharacterized protein</fullName>
    </submittedName>
</protein>
<evidence type="ECO:0000256" key="1">
    <source>
        <dbReference type="SAM" id="Phobius"/>
    </source>
</evidence>
<keyword evidence="1" id="KW-1133">Transmembrane helix</keyword>
<name>A0A6C0KCP3_9ZZZZ</name>
<feature type="transmembrane region" description="Helical" evidence="1">
    <location>
        <begin position="59"/>
        <end position="76"/>
    </location>
</feature>
<dbReference type="EMBL" id="MN740868">
    <property type="protein sequence ID" value="QHU15785.1"/>
    <property type="molecule type" value="Genomic_DNA"/>
</dbReference>
<feature type="transmembrane region" description="Helical" evidence="1">
    <location>
        <begin position="21"/>
        <end position="39"/>
    </location>
</feature>
<reference evidence="2" key="1">
    <citation type="journal article" date="2020" name="Nature">
        <title>Giant virus diversity and host interactions through global metagenomics.</title>
        <authorList>
            <person name="Schulz F."/>
            <person name="Roux S."/>
            <person name="Paez-Espino D."/>
            <person name="Jungbluth S."/>
            <person name="Walsh D.A."/>
            <person name="Denef V.J."/>
            <person name="McMahon K.D."/>
            <person name="Konstantinidis K.T."/>
            <person name="Eloe-Fadrosh E.A."/>
            <person name="Kyrpides N.C."/>
            <person name="Woyke T."/>
        </authorList>
    </citation>
    <scope>NUCLEOTIDE SEQUENCE</scope>
    <source>
        <strain evidence="2">GVMAG-S-3300010158-109</strain>
    </source>
</reference>
<sequence>MYSSSHSSHSKDSNDHKNGMITRYLLAVLFILLVSSRQMSDYFATMMESSEMSSSTAQLVYSITAIALFSLFYYLSCDHNERENFFFVPTPHDDRVLGRNEPREAIFDSNKGVTFDFSTVGSGMCNEHGCNDYGLIKGCPGKNHLYGEGSIPNFM</sequence>
<evidence type="ECO:0000313" key="2">
    <source>
        <dbReference type="EMBL" id="QHU15785.1"/>
    </source>
</evidence>
<proteinExistence type="predicted"/>
<dbReference type="AlphaFoldDB" id="A0A6C0KCP3"/>
<keyword evidence="1" id="KW-0472">Membrane</keyword>
<organism evidence="2">
    <name type="scientific">viral metagenome</name>
    <dbReference type="NCBI Taxonomy" id="1070528"/>
    <lineage>
        <taxon>unclassified sequences</taxon>
        <taxon>metagenomes</taxon>
        <taxon>organismal metagenomes</taxon>
    </lineage>
</organism>
<accession>A0A6C0KCP3</accession>